<dbReference type="SMART" id="SM00874">
    <property type="entry name" value="B5"/>
    <property type="match status" value="1"/>
</dbReference>
<dbReference type="Pfam" id="PF03483">
    <property type="entry name" value="B3_4"/>
    <property type="match status" value="1"/>
</dbReference>
<dbReference type="Pfam" id="PF03484">
    <property type="entry name" value="B5"/>
    <property type="match status" value="1"/>
</dbReference>
<evidence type="ECO:0000256" key="10">
    <source>
        <dbReference type="ARBA" id="ARBA00022917"/>
    </source>
</evidence>
<dbReference type="InterPro" id="IPR020825">
    <property type="entry name" value="Phe-tRNA_synthase-like_B3/B4"/>
</dbReference>
<dbReference type="SUPFAM" id="SSF55681">
    <property type="entry name" value="Class II aaRS and biotin synthetases"/>
    <property type="match status" value="1"/>
</dbReference>
<evidence type="ECO:0000313" key="16">
    <source>
        <dbReference type="Proteomes" id="UP000177208"/>
    </source>
</evidence>
<dbReference type="SUPFAM" id="SSF56037">
    <property type="entry name" value="PheT/TilS domain"/>
    <property type="match status" value="1"/>
</dbReference>
<name>A0A1F7G8J8_9BACT</name>
<evidence type="ECO:0000313" key="15">
    <source>
        <dbReference type="EMBL" id="OGK15055.1"/>
    </source>
</evidence>
<keyword evidence="5 15" id="KW-0436">Ligase</keyword>
<dbReference type="SUPFAM" id="SSF54991">
    <property type="entry name" value="Anticodon-binding domain of PheRS"/>
    <property type="match status" value="1"/>
</dbReference>
<dbReference type="Gene3D" id="3.50.40.10">
    <property type="entry name" value="Phenylalanyl-trna Synthetase, Chain B, domain 3"/>
    <property type="match status" value="1"/>
</dbReference>
<gene>
    <name evidence="15" type="ORF">A2774_00730</name>
</gene>
<evidence type="ECO:0000256" key="2">
    <source>
        <dbReference type="ARBA" id="ARBA00008653"/>
    </source>
</evidence>
<dbReference type="Gene3D" id="3.30.56.10">
    <property type="match status" value="2"/>
</dbReference>
<comment type="cofactor">
    <cofactor evidence="1">
        <name>Mg(2+)</name>
        <dbReference type="ChEBI" id="CHEBI:18420"/>
    </cofactor>
</comment>
<evidence type="ECO:0000256" key="1">
    <source>
        <dbReference type="ARBA" id="ARBA00001946"/>
    </source>
</evidence>
<keyword evidence="10" id="KW-0648">Protein biosynthesis</keyword>
<dbReference type="NCBIfam" id="TIGR00472">
    <property type="entry name" value="pheT_bact"/>
    <property type="match status" value="1"/>
</dbReference>
<keyword evidence="6" id="KW-0479">Metal-binding</keyword>
<feature type="domain" description="B5" evidence="14">
    <location>
        <begin position="284"/>
        <end position="360"/>
    </location>
</feature>
<dbReference type="InterPro" id="IPR005147">
    <property type="entry name" value="tRNA_synthase_B5-dom"/>
</dbReference>
<comment type="similarity">
    <text evidence="2">Belongs to the phenylalanyl-tRNA synthetase beta subunit family. Type 1 subfamily.</text>
</comment>
<dbReference type="GO" id="GO:0006432">
    <property type="term" value="P:phenylalanyl-tRNA aminoacylation"/>
    <property type="evidence" value="ECO:0007669"/>
    <property type="project" value="InterPro"/>
</dbReference>
<evidence type="ECO:0000256" key="6">
    <source>
        <dbReference type="ARBA" id="ARBA00022723"/>
    </source>
</evidence>
<dbReference type="GO" id="GO:0003723">
    <property type="term" value="F:RNA binding"/>
    <property type="evidence" value="ECO:0007669"/>
    <property type="project" value="InterPro"/>
</dbReference>
<comment type="subunit">
    <text evidence="3">Tetramer of two alpha and two beta subunits.</text>
</comment>
<dbReference type="Gene3D" id="3.30.930.10">
    <property type="entry name" value="Bira Bifunctional Protein, Domain 2"/>
    <property type="match status" value="1"/>
</dbReference>
<evidence type="ECO:0000256" key="3">
    <source>
        <dbReference type="ARBA" id="ARBA00011209"/>
    </source>
</evidence>
<organism evidence="15 16">
    <name type="scientific">Candidatus Roizmanbacteria bacterium RIFCSPHIGHO2_01_FULL_39_12c</name>
    <dbReference type="NCBI Taxonomy" id="1802031"/>
    <lineage>
        <taxon>Bacteria</taxon>
        <taxon>Candidatus Roizmaniibacteriota</taxon>
    </lineage>
</organism>
<evidence type="ECO:0000256" key="7">
    <source>
        <dbReference type="ARBA" id="ARBA00022741"/>
    </source>
</evidence>
<proteinExistence type="inferred from homology"/>
<dbReference type="InterPro" id="IPR005146">
    <property type="entry name" value="B3/B4_tRNA-bd"/>
</dbReference>
<dbReference type="EMBL" id="MFZG01000042">
    <property type="protein sequence ID" value="OGK15055.1"/>
    <property type="molecule type" value="Genomic_DNA"/>
</dbReference>
<dbReference type="SUPFAM" id="SSF46955">
    <property type="entry name" value="Putative DNA-binding domain"/>
    <property type="match status" value="2"/>
</dbReference>
<evidence type="ECO:0000256" key="5">
    <source>
        <dbReference type="ARBA" id="ARBA00022598"/>
    </source>
</evidence>
<dbReference type="PANTHER" id="PTHR10947:SF0">
    <property type="entry name" value="PHENYLALANINE--TRNA LIGASE BETA SUBUNIT"/>
    <property type="match status" value="1"/>
</dbReference>
<dbReference type="EC" id="6.1.1.20" evidence="4"/>
<protein>
    <recommendedName>
        <fullName evidence="4">phenylalanine--tRNA ligase</fullName>
        <ecNumber evidence="4">6.1.1.20</ecNumber>
    </recommendedName>
    <alternativeName>
        <fullName evidence="12">Phenylalanyl-tRNA synthetase beta subunit</fullName>
    </alternativeName>
</protein>
<keyword evidence="7" id="KW-0547">Nucleotide-binding</keyword>
<accession>A0A1F7G8J8</accession>
<dbReference type="InterPro" id="IPR041616">
    <property type="entry name" value="PheRS_beta_core"/>
</dbReference>
<dbReference type="PROSITE" id="PS51483">
    <property type="entry name" value="B5"/>
    <property type="match status" value="1"/>
</dbReference>
<dbReference type="SMART" id="SM00873">
    <property type="entry name" value="B3_4"/>
    <property type="match status" value="1"/>
</dbReference>
<dbReference type="InterPro" id="IPR045060">
    <property type="entry name" value="Phe-tRNA-ligase_IIc_bsu"/>
</dbReference>
<dbReference type="PANTHER" id="PTHR10947">
    <property type="entry name" value="PHENYLALANYL-TRNA SYNTHETASE BETA CHAIN AND LEUCINE-RICH REPEAT-CONTAINING PROTEIN 47"/>
    <property type="match status" value="1"/>
</dbReference>
<dbReference type="AlphaFoldDB" id="A0A1F7G8J8"/>
<dbReference type="GO" id="GO:0009328">
    <property type="term" value="C:phenylalanine-tRNA ligase complex"/>
    <property type="evidence" value="ECO:0007669"/>
    <property type="project" value="TreeGrafter"/>
</dbReference>
<dbReference type="InterPro" id="IPR009061">
    <property type="entry name" value="DNA-bd_dom_put_sf"/>
</dbReference>
<comment type="caution">
    <text evidence="15">The sequence shown here is derived from an EMBL/GenBank/DDBJ whole genome shotgun (WGS) entry which is preliminary data.</text>
</comment>
<dbReference type="GO" id="GO:0004826">
    <property type="term" value="F:phenylalanine-tRNA ligase activity"/>
    <property type="evidence" value="ECO:0007669"/>
    <property type="project" value="UniProtKB-EC"/>
</dbReference>
<dbReference type="InterPro" id="IPR004532">
    <property type="entry name" value="Phe-tRNA-ligase_IIc_bsu_bact"/>
</dbReference>
<dbReference type="InterPro" id="IPR045864">
    <property type="entry name" value="aa-tRNA-synth_II/BPL/LPL"/>
</dbReference>
<dbReference type="InterPro" id="IPR036690">
    <property type="entry name" value="Fdx_antiC-bd_sf"/>
</dbReference>
<dbReference type="Pfam" id="PF17759">
    <property type="entry name" value="tRNA_synthFbeta"/>
    <property type="match status" value="1"/>
</dbReference>
<evidence type="ECO:0000256" key="9">
    <source>
        <dbReference type="ARBA" id="ARBA00022842"/>
    </source>
</evidence>
<keyword evidence="9" id="KW-0460">Magnesium</keyword>
<dbReference type="GO" id="GO:0005524">
    <property type="term" value="F:ATP binding"/>
    <property type="evidence" value="ECO:0007669"/>
    <property type="project" value="UniProtKB-KW"/>
</dbReference>
<comment type="catalytic activity">
    <reaction evidence="13">
        <text>tRNA(Phe) + L-phenylalanine + ATP = L-phenylalanyl-tRNA(Phe) + AMP + diphosphate + H(+)</text>
        <dbReference type="Rhea" id="RHEA:19413"/>
        <dbReference type="Rhea" id="RHEA-COMP:9668"/>
        <dbReference type="Rhea" id="RHEA-COMP:9699"/>
        <dbReference type="ChEBI" id="CHEBI:15378"/>
        <dbReference type="ChEBI" id="CHEBI:30616"/>
        <dbReference type="ChEBI" id="CHEBI:33019"/>
        <dbReference type="ChEBI" id="CHEBI:58095"/>
        <dbReference type="ChEBI" id="CHEBI:78442"/>
        <dbReference type="ChEBI" id="CHEBI:78531"/>
        <dbReference type="ChEBI" id="CHEBI:456215"/>
        <dbReference type="EC" id="6.1.1.20"/>
    </reaction>
</comment>
<evidence type="ECO:0000256" key="12">
    <source>
        <dbReference type="ARBA" id="ARBA00033189"/>
    </source>
</evidence>
<keyword evidence="8" id="KW-0067">ATP-binding</keyword>
<evidence type="ECO:0000256" key="4">
    <source>
        <dbReference type="ARBA" id="ARBA00012814"/>
    </source>
</evidence>
<keyword evidence="11" id="KW-0030">Aminoacyl-tRNA synthetase</keyword>
<evidence type="ECO:0000256" key="11">
    <source>
        <dbReference type="ARBA" id="ARBA00023146"/>
    </source>
</evidence>
<evidence type="ECO:0000256" key="8">
    <source>
        <dbReference type="ARBA" id="ARBA00022840"/>
    </source>
</evidence>
<evidence type="ECO:0000259" key="14">
    <source>
        <dbReference type="PROSITE" id="PS51483"/>
    </source>
</evidence>
<sequence length="643" mass="73357">MEYLDTDANPREIQKYLSLCGPSVEKVEPYGDDFAYDIEITSNRVDSASVMGIAREAAAILPRFGKKALFRHKKYREAELPVNNFTLAIEDKQKLSARIMAVIFDQVKIKDSPEYIRKRLAAVGVRSLNNLVDITNYVMIETGHPAHVFDFERVKTGKFIIRTAKTGEKLVTLDKKNFLLKGGEIVFDDGTGRIVDLPSIMGTENSVVTNKSQRVIFFIDNIDPVLVRRASMIHGIRTMAATYNEKSIDPEIAQTTFYRGIELFGELANPKSISRTIDVYPNPTKVKQLKIGLEFIHSRIGVRIPDKDIVSILRNLQFGTELKGDTLLVEPPSFRSRDMHIPEDVVEEIARIYGYHNLPSNLQQPVFVKQPKAEEKFLEYQSKIKWFLKHLGLNEIMNYSMISREAIEKVGLKIDDHLKIKNSISEEITYMRTHLGSSLIQNIKNNEGKRDLLKFFEIAKTYKPRESDLPLEEFKLGIATNSNFYDIKGISEALFRELNLPDYDYASSDNPLLDKKQQVKVTINGTKLGTLGTMVLKFRHLFGIKSNVCLAVFDFNNLIKYAKTVPNYKSINPYAVIKLDKTFQLTPNCAYKTIAKAANQSELLQRVDVVSVYQNKLTLRFYYASTKRNLTEDEAKKELSKIS</sequence>
<evidence type="ECO:0000256" key="13">
    <source>
        <dbReference type="ARBA" id="ARBA00049255"/>
    </source>
</evidence>
<dbReference type="GO" id="GO:0000287">
    <property type="term" value="F:magnesium ion binding"/>
    <property type="evidence" value="ECO:0007669"/>
    <property type="project" value="InterPro"/>
</dbReference>
<dbReference type="Proteomes" id="UP000177208">
    <property type="component" value="Unassembled WGS sequence"/>
</dbReference>
<reference evidence="15 16" key="1">
    <citation type="journal article" date="2016" name="Nat. Commun.">
        <title>Thousands of microbial genomes shed light on interconnected biogeochemical processes in an aquifer system.</title>
        <authorList>
            <person name="Anantharaman K."/>
            <person name="Brown C.T."/>
            <person name="Hug L.A."/>
            <person name="Sharon I."/>
            <person name="Castelle C.J."/>
            <person name="Probst A.J."/>
            <person name="Thomas B.C."/>
            <person name="Singh A."/>
            <person name="Wilkins M.J."/>
            <person name="Karaoz U."/>
            <person name="Brodie E.L."/>
            <person name="Williams K.H."/>
            <person name="Hubbard S.S."/>
            <person name="Banfield J.F."/>
        </authorList>
    </citation>
    <scope>NUCLEOTIDE SEQUENCE [LARGE SCALE GENOMIC DNA]</scope>
</reference>